<name>A0A975PDD5_9MICC</name>
<gene>
    <name evidence="1" type="ORF">KG104_12390</name>
</gene>
<sequence>MSNPGAAWKPKHASLSAYLDDHLLGAETGVRLFSAARRTWEGSEYEQTFADLESEIAGERDELEQLILALGYRRSKFKKALAMAGAVTGKLGPINPLSTGGGTTGQFELETLQSIVRAKECLWRTLLALSAHDRRFNPSRLQEMIDMAGRQQDAVARVMEETAPARFLTGSIPVKP</sequence>
<organism evidence="1 2">
    <name type="scientific">Arthrobacter sunyaminii</name>
    <dbReference type="NCBI Taxonomy" id="2816859"/>
    <lineage>
        <taxon>Bacteria</taxon>
        <taxon>Bacillati</taxon>
        <taxon>Actinomycetota</taxon>
        <taxon>Actinomycetes</taxon>
        <taxon>Micrococcales</taxon>
        <taxon>Micrococcaceae</taxon>
        <taxon>Arthrobacter</taxon>
    </lineage>
</organism>
<dbReference type="EMBL" id="CP076456">
    <property type="protein sequence ID" value="QWQ35288.1"/>
    <property type="molecule type" value="Genomic_DNA"/>
</dbReference>
<evidence type="ECO:0000313" key="1">
    <source>
        <dbReference type="EMBL" id="QWQ35288.1"/>
    </source>
</evidence>
<dbReference type="AlphaFoldDB" id="A0A975PDD5"/>
<protein>
    <submittedName>
        <fullName evidence="1">Uncharacterized protein</fullName>
    </submittedName>
</protein>
<accession>A0A975PDD5</accession>
<evidence type="ECO:0000313" key="2">
    <source>
        <dbReference type="Proteomes" id="UP000680588"/>
    </source>
</evidence>
<reference evidence="1" key="1">
    <citation type="submission" date="2021-06" db="EMBL/GenBank/DDBJ databases">
        <title>Novel species in genus Arthrobacter.</title>
        <authorList>
            <person name="Zhang G."/>
        </authorList>
    </citation>
    <scope>NUCLEOTIDE SEQUENCE</scope>
    <source>
        <strain evidence="1">Zg-ZUI122</strain>
    </source>
</reference>
<proteinExistence type="predicted"/>
<dbReference type="KEGG" id="asun:KG104_12390"/>
<dbReference type="RefSeq" id="WP_207348059.1">
    <property type="nucleotide sequence ID" value="NZ_CP076456.1"/>
</dbReference>
<dbReference type="Proteomes" id="UP000680588">
    <property type="component" value="Chromosome"/>
</dbReference>
<keyword evidence="2" id="KW-1185">Reference proteome</keyword>